<comment type="caution">
    <text evidence="1">The sequence shown here is derived from an EMBL/GenBank/DDBJ whole genome shotgun (WGS) entry which is preliminary data.</text>
</comment>
<dbReference type="EMBL" id="JAMQOL010000002">
    <property type="protein sequence ID" value="MCM4076196.1"/>
    <property type="molecule type" value="Genomic_DNA"/>
</dbReference>
<organism evidence="1 2">
    <name type="scientific">Paractinoplanes hotanensis</name>
    <dbReference type="NCBI Taxonomy" id="2906497"/>
    <lineage>
        <taxon>Bacteria</taxon>
        <taxon>Bacillati</taxon>
        <taxon>Actinomycetota</taxon>
        <taxon>Actinomycetes</taxon>
        <taxon>Micromonosporales</taxon>
        <taxon>Micromonosporaceae</taxon>
        <taxon>Paractinoplanes</taxon>
    </lineage>
</organism>
<gene>
    <name evidence="1" type="ORF">LXN57_01300</name>
</gene>
<evidence type="ECO:0000313" key="2">
    <source>
        <dbReference type="Proteomes" id="UP001523216"/>
    </source>
</evidence>
<proteinExistence type="predicted"/>
<keyword evidence="2" id="KW-1185">Reference proteome</keyword>
<sequence>MRRFEIDGEVFEVVARPGHPGVYDYNWTSGRNPQYGFTSARSDRSSSTTAEHEEAIRGFLAEIDPETGYLAD</sequence>
<accession>A0ABT0XR01</accession>
<protein>
    <submittedName>
        <fullName evidence="1">Uncharacterized protein</fullName>
    </submittedName>
</protein>
<evidence type="ECO:0000313" key="1">
    <source>
        <dbReference type="EMBL" id="MCM4076196.1"/>
    </source>
</evidence>
<reference evidence="1 2" key="1">
    <citation type="submission" date="2022-06" db="EMBL/GenBank/DDBJ databases">
        <title>Actinoplanes abujensis sp. nov., isolated from Nigerian arid soil.</title>
        <authorList>
            <person name="Ding P."/>
        </authorList>
    </citation>
    <scope>NUCLEOTIDE SEQUENCE [LARGE SCALE GENOMIC DNA]</scope>
    <source>
        <strain evidence="2">TRM88002</strain>
    </source>
</reference>
<dbReference type="RefSeq" id="WP_251796108.1">
    <property type="nucleotide sequence ID" value="NZ_JAMQOL010000002.1"/>
</dbReference>
<name>A0ABT0XR01_9ACTN</name>
<dbReference type="Proteomes" id="UP001523216">
    <property type="component" value="Unassembled WGS sequence"/>
</dbReference>